<evidence type="ECO:0000256" key="1">
    <source>
        <dbReference type="SAM" id="Coils"/>
    </source>
</evidence>
<evidence type="ECO:0000256" key="2">
    <source>
        <dbReference type="SAM" id="MobiDB-lite"/>
    </source>
</evidence>
<dbReference type="Proteomes" id="UP000478008">
    <property type="component" value="Unassembled WGS sequence"/>
</dbReference>
<feature type="region of interest" description="Disordered" evidence="2">
    <location>
        <begin position="1"/>
        <end position="94"/>
    </location>
</feature>
<accession>A0A7D9H2J6</accession>
<feature type="coiled-coil region" evidence="1">
    <location>
        <begin position="480"/>
        <end position="606"/>
    </location>
</feature>
<evidence type="ECO:0000313" key="3">
    <source>
        <dbReference type="EMBL" id="VUG19880.1"/>
    </source>
</evidence>
<feature type="compositionally biased region" description="Low complexity" evidence="2">
    <location>
        <begin position="7"/>
        <end position="18"/>
    </location>
</feature>
<feature type="compositionally biased region" description="Polar residues" evidence="2">
    <location>
        <begin position="309"/>
        <end position="322"/>
    </location>
</feature>
<organism evidence="3 4">
    <name type="scientific">Dekkera bruxellensis</name>
    <name type="common">Brettanomyces custersii</name>
    <dbReference type="NCBI Taxonomy" id="5007"/>
    <lineage>
        <taxon>Eukaryota</taxon>
        <taxon>Fungi</taxon>
        <taxon>Dikarya</taxon>
        <taxon>Ascomycota</taxon>
        <taxon>Saccharomycotina</taxon>
        <taxon>Pichiomycetes</taxon>
        <taxon>Pichiales</taxon>
        <taxon>Pichiaceae</taxon>
        <taxon>Brettanomyces</taxon>
    </lineage>
</organism>
<keyword evidence="4" id="KW-1185">Reference proteome</keyword>
<feature type="compositionally biased region" description="Basic residues" evidence="2">
    <location>
        <begin position="67"/>
        <end position="77"/>
    </location>
</feature>
<feature type="compositionally biased region" description="Polar residues" evidence="2">
    <location>
        <begin position="276"/>
        <end position="288"/>
    </location>
</feature>
<feature type="compositionally biased region" description="Polar residues" evidence="2">
    <location>
        <begin position="36"/>
        <end position="47"/>
    </location>
</feature>
<protein>
    <submittedName>
        <fullName evidence="3">DEBR0S6_02190g1_1</fullName>
    </submittedName>
</protein>
<feature type="region of interest" description="Disordered" evidence="2">
    <location>
        <begin position="108"/>
        <end position="243"/>
    </location>
</feature>
<reference evidence="3 4" key="1">
    <citation type="submission" date="2019-07" db="EMBL/GenBank/DDBJ databases">
        <authorList>
            <person name="Friedrich A."/>
            <person name="Schacherer J."/>
        </authorList>
    </citation>
    <scope>NUCLEOTIDE SEQUENCE [LARGE SCALE GENOMIC DNA]</scope>
</reference>
<name>A0A7D9H2J6_DEKBR</name>
<sequence>MPNSFGSSLHSKASKTSSNLTRKPPPLPKDPASEIRQMQFSSLSPNPQAVIPSPTPQKQSSEDHFGNHRRSSSRHKSSNTLSSIENAIARSPRVAGAKHFFRKLAHKNIRHLSRGHSSNGDKISGEDFNKHVSRPSVDFNNYPPLPEKKGERLSVKVNALPKAGAPSKENALSSTNALPETKPHFKENALPETKPLPVPSELRSPVNLKHPSSPNLKVSSPAKRHVENTQPPLPPPKSPTQDSLMNYRLTLRISQDEDEDADSDHRLSKLLGMNTDVGSLNNENTAKTSPKRRFKRGSPSSLVADKRYTNLSQLTRDSQNTKSVEDASQPAKNTPNGMRNESTETQAESGENLDLRQYLDPSQQGILTDTEKIMRELQVVSTELASSISRELSLESKLKSEEKLSPSILYETNAGSKIADLVKQLNSERNKRYAVEQTLLKVANGTSFGSEVTRLNYENSELRKQVVDLEEGQKSSSKKLQMLLEEKESLSTKLDDMTEQFKNLTNNVIPGLKNRIEILSSSNAPKESLEEQVSSLKLQNENLKQKQVTQDDDNTTIKKQRDSLREAIKSLRVQNEVNLRLHTEKVKTLEQRLGTLSTLNAELSKKMMASGLVSRGDLSVMSSPNVRNNTSFNQKA</sequence>
<proteinExistence type="predicted"/>
<dbReference type="EMBL" id="CABFWN010000006">
    <property type="protein sequence ID" value="VUG19880.1"/>
    <property type="molecule type" value="Genomic_DNA"/>
</dbReference>
<evidence type="ECO:0000313" key="4">
    <source>
        <dbReference type="Proteomes" id="UP000478008"/>
    </source>
</evidence>
<gene>
    <name evidence="3" type="ORF">DEBR0S6_02190G</name>
</gene>
<dbReference type="AlphaFoldDB" id="A0A7D9H2J6"/>
<feature type="compositionally biased region" description="Polar residues" evidence="2">
    <location>
        <begin position="330"/>
        <end position="349"/>
    </location>
</feature>
<feature type="region of interest" description="Disordered" evidence="2">
    <location>
        <begin position="272"/>
        <end position="356"/>
    </location>
</feature>
<keyword evidence="1" id="KW-0175">Coiled coil</keyword>